<evidence type="ECO:0000259" key="1">
    <source>
        <dbReference type="Pfam" id="PF09012"/>
    </source>
</evidence>
<evidence type="ECO:0000313" key="4">
    <source>
        <dbReference type="EMBL" id="TXY90929.1"/>
    </source>
</evidence>
<sequence length="76" mass="8496">MILNELKAAIESKNGATRQELARRFALSEDGIDAMLAVWIKKGVLSRQQYINAEDEVVRVRYVMNQAGSLAVNVTM</sequence>
<dbReference type="Proteomes" id="UP000323583">
    <property type="component" value="Unassembled WGS sequence"/>
</dbReference>
<reference evidence="4 7" key="2">
    <citation type="submission" date="2019-06" db="EMBL/GenBank/DDBJ databases">
        <title>Vibrio cholerae phylogeny based on whole-genome sequencing reveals genetic diversity and population strucutre.</title>
        <authorList>
            <person name="Zhiqiu Y."/>
            <person name="Bin L."/>
            <person name="Lingyan J."/>
        </authorList>
    </citation>
    <scope>NUCLEOTIDE SEQUENCE [LARGE SCALE GENOMIC DNA]</scope>
    <source>
        <strain evidence="4 7">N2768</strain>
    </source>
</reference>
<dbReference type="GeneID" id="88782904"/>
<dbReference type="EMBL" id="VSGZ01000037">
    <property type="protein sequence ID" value="TXY90929.1"/>
    <property type="molecule type" value="Genomic_DNA"/>
</dbReference>
<name>A0A085RRF1_VIBCL</name>
<dbReference type="InterPro" id="IPR036390">
    <property type="entry name" value="WH_DNA-bd_sf"/>
</dbReference>
<dbReference type="EMBL" id="VUAA01000014">
    <property type="protein sequence ID" value="KAA1254204.1"/>
    <property type="molecule type" value="Genomic_DNA"/>
</dbReference>
<accession>A0A085RRF1</accession>
<evidence type="ECO:0000313" key="6">
    <source>
        <dbReference type="Proteomes" id="UP000323225"/>
    </source>
</evidence>
<dbReference type="InterPro" id="IPR036388">
    <property type="entry name" value="WH-like_DNA-bd_sf"/>
</dbReference>
<proteinExistence type="predicted"/>
<dbReference type="SUPFAM" id="SSF46785">
    <property type="entry name" value="Winged helix' DNA-binding domain"/>
    <property type="match status" value="1"/>
</dbReference>
<evidence type="ECO:0000313" key="7">
    <source>
        <dbReference type="Proteomes" id="UP000323583"/>
    </source>
</evidence>
<feature type="domain" description="Transcriptional regulator HTH-type FeoC" evidence="1">
    <location>
        <begin position="2"/>
        <end position="49"/>
    </location>
</feature>
<evidence type="ECO:0000313" key="5">
    <source>
        <dbReference type="Proteomes" id="UP000266701"/>
    </source>
</evidence>
<gene>
    <name evidence="3" type="ORF">BC353_00250</name>
    <name evidence="2" type="ORF">F0M16_13760</name>
    <name evidence="4" type="ORF">FXE67_13175</name>
</gene>
<dbReference type="AlphaFoldDB" id="A0A085RRF1"/>
<protein>
    <submittedName>
        <fullName evidence="2">Iron transporter FeoC</fullName>
    </submittedName>
</protein>
<organism evidence="2 6">
    <name type="scientific">Vibrio cholerae</name>
    <dbReference type="NCBI Taxonomy" id="666"/>
    <lineage>
        <taxon>Bacteria</taxon>
        <taxon>Pseudomonadati</taxon>
        <taxon>Pseudomonadota</taxon>
        <taxon>Gammaproteobacteria</taxon>
        <taxon>Vibrionales</taxon>
        <taxon>Vibrionaceae</taxon>
        <taxon>Vibrio</taxon>
    </lineage>
</organism>
<evidence type="ECO:0000313" key="2">
    <source>
        <dbReference type="EMBL" id="KAA1254204.1"/>
    </source>
</evidence>
<dbReference type="Pfam" id="PF09012">
    <property type="entry name" value="FeoC"/>
    <property type="match status" value="1"/>
</dbReference>
<comment type="caution">
    <text evidence="2">The sequence shown here is derived from an EMBL/GenBank/DDBJ whole genome shotgun (WGS) entry which is preliminary data.</text>
</comment>
<dbReference type="Proteomes" id="UP000323225">
    <property type="component" value="Unassembled WGS sequence"/>
</dbReference>
<reference evidence="2 6" key="3">
    <citation type="submission" date="2019-09" db="EMBL/GenBank/DDBJ databases">
        <authorList>
            <person name="Kritzky A."/>
            <person name="Schelkanova E.Y."/>
            <person name="Alkhova Z.V."/>
            <person name="Smirnova N.I."/>
        </authorList>
    </citation>
    <scope>NUCLEOTIDE SEQUENCE [LARGE SCALE GENOMIC DNA]</scope>
    <source>
        <strain evidence="2 6">M1526</strain>
    </source>
</reference>
<dbReference type="RefSeq" id="WP_000602537.1">
    <property type="nucleotide sequence ID" value="NZ_AP024967.1"/>
</dbReference>
<evidence type="ECO:0000313" key="3">
    <source>
        <dbReference type="EMBL" id="RGP92450.1"/>
    </source>
</evidence>
<dbReference type="Proteomes" id="UP000266701">
    <property type="component" value="Unassembled WGS sequence"/>
</dbReference>
<reference evidence="3 5" key="1">
    <citation type="journal article" date="2017" name="Emerg. Infect. Dis.">
        <title>Carbapenemase VCC-1-Producing Vibrio cholerae in Coastal Waters of Germany.</title>
        <authorList>
            <person name="Hammerl J.A."/>
            <person name="Jackel C."/>
            <person name="Bortolaia V."/>
            <person name="Schwartz K."/>
            <person name="Bier N."/>
            <person name="Hendriksen R.S."/>
            <person name="Guerra B."/>
            <person name="Strauch E."/>
        </authorList>
    </citation>
    <scope>NUCLEOTIDE SEQUENCE [LARGE SCALE GENOMIC DNA]</scope>
    <source>
        <strain evidence="3 5">VN-2825</strain>
    </source>
</reference>
<dbReference type="InterPro" id="IPR015102">
    <property type="entry name" value="Tscrpt_reg_HTH_FeoC"/>
</dbReference>
<dbReference type="EMBL" id="MCBA01000001">
    <property type="protein sequence ID" value="RGP92450.1"/>
    <property type="molecule type" value="Genomic_DNA"/>
</dbReference>
<dbReference type="Gene3D" id="1.10.10.10">
    <property type="entry name" value="Winged helix-like DNA-binding domain superfamily/Winged helix DNA-binding domain"/>
    <property type="match status" value="1"/>
</dbReference>